<dbReference type="EMBL" id="PEVC01000047">
    <property type="protein sequence ID" value="PIV00633.1"/>
    <property type="molecule type" value="Genomic_DNA"/>
</dbReference>
<feature type="domain" description="Purple acid phosphatase N-terminal" evidence="2">
    <location>
        <begin position="120"/>
        <end position="192"/>
    </location>
</feature>
<evidence type="ECO:0000313" key="3">
    <source>
        <dbReference type="EMBL" id="PIV00633.1"/>
    </source>
</evidence>
<dbReference type="InterPro" id="IPR008963">
    <property type="entry name" value="Purple_acid_Pase-like_N"/>
</dbReference>
<organism evidence="3 4">
    <name type="scientific">Candidatus Shapirobacteria bacterium CG03_land_8_20_14_0_80_39_12</name>
    <dbReference type="NCBI Taxonomy" id="1974879"/>
    <lineage>
        <taxon>Bacteria</taxon>
        <taxon>Candidatus Shapironibacteriota</taxon>
    </lineage>
</organism>
<keyword evidence="1" id="KW-1133">Transmembrane helix</keyword>
<dbReference type="GO" id="GO:0003993">
    <property type="term" value="F:acid phosphatase activity"/>
    <property type="evidence" value="ECO:0007669"/>
    <property type="project" value="InterPro"/>
</dbReference>
<evidence type="ECO:0000313" key="4">
    <source>
        <dbReference type="Proteomes" id="UP000229631"/>
    </source>
</evidence>
<dbReference type="InterPro" id="IPR015914">
    <property type="entry name" value="PAPs_N"/>
</dbReference>
<keyword evidence="1" id="KW-0812">Transmembrane</keyword>
<gene>
    <name evidence="3" type="ORF">COS54_02565</name>
</gene>
<dbReference type="Gene3D" id="2.60.40.380">
    <property type="entry name" value="Purple acid phosphatase-like, N-terminal"/>
    <property type="match status" value="1"/>
</dbReference>
<accession>A0A2M7BBZ8</accession>
<dbReference type="AlphaFoldDB" id="A0A2M7BBZ8"/>
<reference evidence="4" key="1">
    <citation type="submission" date="2017-09" db="EMBL/GenBank/DDBJ databases">
        <title>Depth-based differentiation of microbial function through sediment-hosted aquifers and enrichment of novel symbionts in the deep terrestrial subsurface.</title>
        <authorList>
            <person name="Probst A.J."/>
            <person name="Ladd B."/>
            <person name="Jarett J.K."/>
            <person name="Geller-Mcgrath D.E."/>
            <person name="Sieber C.M.K."/>
            <person name="Emerson J.B."/>
            <person name="Anantharaman K."/>
            <person name="Thomas B.C."/>
            <person name="Malmstrom R."/>
            <person name="Stieglmeier M."/>
            <person name="Klingl A."/>
            <person name="Woyke T."/>
            <person name="Ryan C.M."/>
            <person name="Banfield J.F."/>
        </authorList>
    </citation>
    <scope>NUCLEOTIDE SEQUENCE [LARGE SCALE GENOMIC DNA]</scope>
</reference>
<dbReference type="SUPFAM" id="SSF49363">
    <property type="entry name" value="Purple acid phosphatase, N-terminal domain"/>
    <property type="match status" value="1"/>
</dbReference>
<dbReference type="Proteomes" id="UP000229631">
    <property type="component" value="Unassembled WGS sequence"/>
</dbReference>
<evidence type="ECO:0000256" key="1">
    <source>
        <dbReference type="SAM" id="Phobius"/>
    </source>
</evidence>
<comment type="caution">
    <text evidence="3">The sequence shown here is derived from an EMBL/GenBank/DDBJ whole genome shotgun (WGS) entry which is preliminary data.</text>
</comment>
<dbReference type="Pfam" id="PF16656">
    <property type="entry name" value="Pur_ac_phosph_N"/>
    <property type="match status" value="1"/>
</dbReference>
<evidence type="ECO:0000259" key="2">
    <source>
        <dbReference type="Pfam" id="PF16656"/>
    </source>
</evidence>
<dbReference type="GO" id="GO:0046872">
    <property type="term" value="F:metal ion binding"/>
    <property type="evidence" value="ECO:0007669"/>
    <property type="project" value="InterPro"/>
</dbReference>
<feature type="transmembrane region" description="Helical" evidence="1">
    <location>
        <begin position="80"/>
        <end position="98"/>
    </location>
</feature>
<sequence length="251" mass="26656">MDNTASDFVGSGFKAVFQKPVSEMTPPPINSQSSAAPANETAPMVDINAPVAGTTTESVVTSFAPGQKAFQKKSVNTKGALLVAGLVLLLGGLVAGFGKIRSFISEAEGTCTPESVTEANLTSDSVEVVFSTGKACQMSVTYGISSQALLLEVPETNASLNHRFRLTPLLPSTTYYYQVVNGEKKVSSVRSFLSKAPVSVVPTVEPTPEASSSATYTYEDFKRQFGGTETSFDIDKNGIVNQADWLLYQKL</sequence>
<proteinExistence type="predicted"/>
<name>A0A2M7BBZ8_9BACT</name>
<protein>
    <recommendedName>
        <fullName evidence="2">Purple acid phosphatase N-terminal domain-containing protein</fullName>
    </recommendedName>
</protein>
<keyword evidence="1" id="KW-0472">Membrane</keyword>